<accession>A0A9W5AQH6</accession>
<dbReference type="Proteomes" id="UP000052257">
    <property type="component" value="Unassembled WGS sequence"/>
</dbReference>
<gene>
    <name evidence="2" type="ORF">ERS739220_00841</name>
</gene>
<dbReference type="EMBL" id="FAUW01000002">
    <property type="protein sequence ID" value="CUU77178.1"/>
    <property type="molecule type" value="Genomic_DNA"/>
</dbReference>
<evidence type="ECO:0000313" key="3">
    <source>
        <dbReference type="Proteomes" id="UP000052257"/>
    </source>
</evidence>
<evidence type="ECO:0000313" key="2">
    <source>
        <dbReference type="EMBL" id="CUU77178.1"/>
    </source>
</evidence>
<dbReference type="RefSeq" id="WP_059431004.1">
    <property type="nucleotide sequence ID" value="NZ_FAUW01000002.1"/>
</dbReference>
<comment type="caution">
    <text evidence="2">The sequence shown here is derived from an EMBL/GenBank/DDBJ whole genome shotgun (WGS) entry which is preliminary data.</text>
</comment>
<evidence type="ECO:0000256" key="1">
    <source>
        <dbReference type="SAM" id="Coils"/>
    </source>
</evidence>
<dbReference type="AlphaFoldDB" id="A0A9W5AQH6"/>
<name>A0A9W5AQH6_CAMHY</name>
<feature type="coiled-coil region" evidence="1">
    <location>
        <begin position="178"/>
        <end position="205"/>
    </location>
</feature>
<keyword evidence="1" id="KW-0175">Coiled coil</keyword>
<protein>
    <submittedName>
        <fullName evidence="2">Mu-like prophage I protein</fullName>
    </submittedName>
</protein>
<sequence>MIKSSVLFALKSDTPNVIKLAVVGSWQGHRNGSFEITSADIEKMKINFDKRQVDLVIDYEHQTLSGQVAPASGWIKELYIGDDGSLMGKVEWTTKAAEFIKNGEYKYISPVFNFGAINEKTGAYQGATLHSASLTNTPFLDELGEVVANKIFAKENSNEVVAKIWKCNTNLKGEKMTEKEYQESLAAKDEEISKLKKERDELIANSKAKDELIANSKVEAAIANSQISLLQKDWALSYCKKDPAGFEEYLKSGATLANVGANNMFANKNQPTSGIDVVKMALGE</sequence>
<dbReference type="Pfam" id="PF10123">
    <property type="entry name" value="Mu-like_Pro"/>
    <property type="match status" value="1"/>
</dbReference>
<organism evidence="2 3">
    <name type="scientific">Campylobacter hyointestinalis subsp. hyointestinalis</name>
    <dbReference type="NCBI Taxonomy" id="91352"/>
    <lineage>
        <taxon>Bacteria</taxon>
        <taxon>Pseudomonadati</taxon>
        <taxon>Campylobacterota</taxon>
        <taxon>Epsilonproteobacteria</taxon>
        <taxon>Campylobacterales</taxon>
        <taxon>Campylobacteraceae</taxon>
        <taxon>Campylobacter</taxon>
    </lineage>
</organism>
<dbReference type="InterPro" id="IPR012106">
    <property type="entry name" value="Phage_Mu_Gp1"/>
</dbReference>
<reference evidence="2 3" key="1">
    <citation type="submission" date="2015-11" db="EMBL/GenBank/DDBJ databases">
        <authorList>
            <consortium name="Pathogen Informatics"/>
        </authorList>
    </citation>
    <scope>NUCLEOTIDE SEQUENCE [LARGE SCALE GENOMIC DNA]</scope>
    <source>
        <strain evidence="2 3">006A-0191</strain>
    </source>
</reference>
<proteinExistence type="predicted"/>